<dbReference type="InterPro" id="IPR035093">
    <property type="entry name" value="RelE/ParE_toxin_dom_sf"/>
</dbReference>
<dbReference type="Proteomes" id="UP000293719">
    <property type="component" value="Chromosome"/>
</dbReference>
<dbReference type="AlphaFoldDB" id="A0A4P6UZN0"/>
<dbReference type="Gene3D" id="3.30.2310.20">
    <property type="entry name" value="RelE-like"/>
    <property type="match status" value="1"/>
</dbReference>
<evidence type="ECO:0000313" key="3">
    <source>
        <dbReference type="Proteomes" id="UP000293719"/>
    </source>
</evidence>
<dbReference type="GeneID" id="90767206"/>
<dbReference type="RefSeq" id="WP_131616212.1">
    <property type="nucleotide sequence ID" value="NZ_CP036532.1"/>
</dbReference>
<gene>
    <name evidence="2" type="ORF">E0E05_07855</name>
</gene>
<keyword evidence="1" id="KW-1277">Toxin-antitoxin system</keyword>
<dbReference type="EMBL" id="CP036532">
    <property type="protein sequence ID" value="QBK30521.1"/>
    <property type="molecule type" value="Genomic_DNA"/>
</dbReference>
<sequence length="100" mass="11459">MRRRRVRITAKAKADLDAIYDHISSAAGRAVAISYVRRIRRFCFGFDLAAARGAPRDDLLPGLRIVGFERRITIAFTLDEDAVTFLRFFYGGQDWEEAFD</sequence>
<evidence type="ECO:0000313" key="2">
    <source>
        <dbReference type="EMBL" id="QBK30521.1"/>
    </source>
</evidence>
<accession>A0A4P6UZN0</accession>
<proteinExistence type="predicted"/>
<organism evidence="2 3">
    <name type="scientific">Roseitalea porphyridii</name>
    <dbReference type="NCBI Taxonomy" id="1852022"/>
    <lineage>
        <taxon>Bacteria</taxon>
        <taxon>Pseudomonadati</taxon>
        <taxon>Pseudomonadota</taxon>
        <taxon>Alphaproteobacteria</taxon>
        <taxon>Hyphomicrobiales</taxon>
        <taxon>Ahrensiaceae</taxon>
        <taxon>Roseitalea</taxon>
    </lineage>
</organism>
<protein>
    <submittedName>
        <fullName evidence="2">Type II toxin-antitoxin system RelE/ParE family toxin</fullName>
    </submittedName>
</protein>
<keyword evidence="3" id="KW-1185">Reference proteome</keyword>
<dbReference type="Pfam" id="PF05016">
    <property type="entry name" value="ParE_toxin"/>
    <property type="match status" value="1"/>
</dbReference>
<dbReference type="OrthoDB" id="9814952at2"/>
<dbReference type="InterPro" id="IPR007712">
    <property type="entry name" value="RelE/ParE_toxin"/>
</dbReference>
<reference evidence="2 3" key="1">
    <citation type="journal article" date="2017" name="Int. J. Syst. Evol. Microbiol.">
        <title>Roseitalea porphyridii gen. nov., sp. nov., isolated from a red alga, and reclassification of Hoeflea suaedae Chung et al. 2013 as Pseudohoeflea suaedae gen. nov., comb. nov.</title>
        <authorList>
            <person name="Hyeon J.W."/>
            <person name="Jeong S.E."/>
            <person name="Baek K."/>
            <person name="Jeon C.O."/>
        </authorList>
    </citation>
    <scope>NUCLEOTIDE SEQUENCE [LARGE SCALE GENOMIC DNA]</scope>
    <source>
        <strain evidence="2 3">MA7-20</strain>
    </source>
</reference>
<evidence type="ECO:0000256" key="1">
    <source>
        <dbReference type="ARBA" id="ARBA00022649"/>
    </source>
</evidence>
<name>A0A4P6UZN0_9HYPH</name>
<dbReference type="KEGG" id="rpod:E0E05_07855"/>